<sequence length="377" mass="42203">MTRSPLRAQQSTSKSARRLTSVPSPEAREDAAASRAHTLSDYATHLRASNNKRGRPYAEKTVTAYTKAARTLDRWMTGLADTPGESSQLSAAGVVLTDFIQCDAPALNVFFRAHYDGGDGERQGGTHTLQRNLRPFFKWLEVEYDHANPWDDPRLQRYAHPQDVRPQTLSEEFIRDLLQVTGGGNPRVRAFEKVRDHAIIRVLTEGLRAEELLSLRLDHLHLADGLLGPVTPLKEARASGEGRIIPLQPKTVVAITRYLRARESHPRANPNSPNYSDWLWLGTRGRPQLTYSGLYRLLNRRAADAGYGNPDNPESHSIVHPHQFRHTMADDLLSAGVSEGDVMTIAGWKDPSMLRRYAADMATTRAVTAVKRMGDRY</sequence>
<dbReference type="AlphaFoldDB" id="A0A9W4E626"/>
<dbReference type="PANTHER" id="PTHR30349:SF41">
    <property type="entry name" value="INTEGRASE_RECOMBINASE PROTEIN MJ0367-RELATED"/>
    <property type="match status" value="1"/>
</dbReference>
<proteinExistence type="inferred from homology"/>
<keyword evidence="7" id="KW-1185">Reference proteome</keyword>
<evidence type="ECO:0000313" key="7">
    <source>
        <dbReference type="Proteomes" id="UP001153328"/>
    </source>
</evidence>
<dbReference type="SUPFAM" id="SSF56349">
    <property type="entry name" value="DNA breaking-rejoining enzymes"/>
    <property type="match status" value="1"/>
</dbReference>
<keyword evidence="2" id="KW-0238">DNA-binding</keyword>
<dbReference type="GO" id="GO:0003677">
    <property type="term" value="F:DNA binding"/>
    <property type="evidence" value="ECO:0007669"/>
    <property type="project" value="UniProtKB-KW"/>
</dbReference>
<evidence type="ECO:0000313" key="6">
    <source>
        <dbReference type="EMBL" id="CAG7626096.1"/>
    </source>
</evidence>
<dbReference type="CDD" id="cd00397">
    <property type="entry name" value="DNA_BRE_C"/>
    <property type="match status" value="1"/>
</dbReference>
<dbReference type="InterPro" id="IPR013762">
    <property type="entry name" value="Integrase-like_cat_sf"/>
</dbReference>
<dbReference type="PANTHER" id="PTHR30349">
    <property type="entry name" value="PHAGE INTEGRASE-RELATED"/>
    <property type="match status" value="1"/>
</dbReference>
<feature type="domain" description="Tyr recombinase" evidence="5">
    <location>
        <begin position="164"/>
        <end position="372"/>
    </location>
</feature>
<evidence type="ECO:0000259" key="5">
    <source>
        <dbReference type="PROSITE" id="PS51898"/>
    </source>
</evidence>
<evidence type="ECO:0000256" key="4">
    <source>
        <dbReference type="SAM" id="MobiDB-lite"/>
    </source>
</evidence>
<organism evidence="6 7">
    <name type="scientific">Actinacidiphila bryophytorum</name>
    <dbReference type="NCBI Taxonomy" id="1436133"/>
    <lineage>
        <taxon>Bacteria</taxon>
        <taxon>Bacillati</taxon>
        <taxon>Actinomycetota</taxon>
        <taxon>Actinomycetes</taxon>
        <taxon>Kitasatosporales</taxon>
        <taxon>Streptomycetaceae</taxon>
        <taxon>Actinacidiphila</taxon>
    </lineage>
</organism>
<dbReference type="PROSITE" id="PS51898">
    <property type="entry name" value="TYR_RECOMBINASE"/>
    <property type="match status" value="1"/>
</dbReference>
<gene>
    <name evidence="6" type="ORF">SBRY_20227</name>
</gene>
<evidence type="ECO:0000256" key="3">
    <source>
        <dbReference type="ARBA" id="ARBA00023172"/>
    </source>
</evidence>
<dbReference type="InterPro" id="IPR002104">
    <property type="entry name" value="Integrase_catalytic"/>
</dbReference>
<dbReference type="GO" id="GO:0015074">
    <property type="term" value="P:DNA integration"/>
    <property type="evidence" value="ECO:0007669"/>
    <property type="project" value="InterPro"/>
</dbReference>
<dbReference type="GO" id="GO:0006310">
    <property type="term" value="P:DNA recombination"/>
    <property type="evidence" value="ECO:0007669"/>
    <property type="project" value="UniProtKB-KW"/>
</dbReference>
<feature type="region of interest" description="Disordered" evidence="4">
    <location>
        <begin position="1"/>
        <end position="36"/>
    </location>
</feature>
<evidence type="ECO:0000256" key="1">
    <source>
        <dbReference type="ARBA" id="ARBA00008857"/>
    </source>
</evidence>
<accession>A0A9W4E626</accession>
<comment type="similarity">
    <text evidence="1">Belongs to the 'phage' integrase family.</text>
</comment>
<feature type="compositionally biased region" description="Polar residues" evidence="4">
    <location>
        <begin position="1"/>
        <end position="14"/>
    </location>
</feature>
<keyword evidence="3" id="KW-0233">DNA recombination</keyword>
<comment type="caution">
    <text evidence="6">The sequence shown here is derived from an EMBL/GenBank/DDBJ whole genome shotgun (WGS) entry which is preliminary data.</text>
</comment>
<protein>
    <submittedName>
        <fullName evidence="6">Site-specific integrase</fullName>
    </submittedName>
</protein>
<dbReference type="EMBL" id="CAJVAX010000012">
    <property type="protein sequence ID" value="CAG7626096.1"/>
    <property type="molecule type" value="Genomic_DNA"/>
</dbReference>
<dbReference type="Pfam" id="PF00589">
    <property type="entry name" value="Phage_integrase"/>
    <property type="match status" value="1"/>
</dbReference>
<dbReference type="Gene3D" id="1.10.443.10">
    <property type="entry name" value="Intergrase catalytic core"/>
    <property type="match status" value="1"/>
</dbReference>
<dbReference type="InterPro" id="IPR011010">
    <property type="entry name" value="DNA_brk_join_enz"/>
</dbReference>
<evidence type="ECO:0000256" key="2">
    <source>
        <dbReference type="ARBA" id="ARBA00023125"/>
    </source>
</evidence>
<name>A0A9W4E626_9ACTN</name>
<reference evidence="6" key="1">
    <citation type="submission" date="2021-06" db="EMBL/GenBank/DDBJ databases">
        <authorList>
            <person name="Arsene-Ploetze F."/>
        </authorList>
    </citation>
    <scope>NUCLEOTIDE SEQUENCE</scope>
    <source>
        <strain evidence="6">SBRY1</strain>
    </source>
</reference>
<dbReference type="Proteomes" id="UP001153328">
    <property type="component" value="Unassembled WGS sequence"/>
</dbReference>
<dbReference type="InterPro" id="IPR050090">
    <property type="entry name" value="Tyrosine_recombinase_XerCD"/>
</dbReference>